<dbReference type="InterPro" id="IPR036625">
    <property type="entry name" value="E3-bd_dom_sf"/>
</dbReference>
<dbReference type="SUPFAM" id="SSF52777">
    <property type="entry name" value="CoA-dependent acyltransferases"/>
    <property type="match status" value="1"/>
</dbReference>
<evidence type="ECO:0000313" key="4">
    <source>
        <dbReference type="WBParaSite" id="TTAC_0000599301-mRNA-1"/>
    </source>
</evidence>
<dbReference type="InterPro" id="IPR001078">
    <property type="entry name" value="2-oxoacid_DH_actylTfrase"/>
</dbReference>
<dbReference type="PROSITE" id="PS51826">
    <property type="entry name" value="PSBD"/>
    <property type="match status" value="1"/>
</dbReference>
<dbReference type="InterPro" id="IPR045257">
    <property type="entry name" value="E2/Pdx1"/>
</dbReference>
<dbReference type="SUPFAM" id="SSF47005">
    <property type="entry name" value="Peripheral subunit-binding domain of 2-oxo acid dehydrogenase complex"/>
    <property type="match status" value="1"/>
</dbReference>
<feature type="domain" description="Peripheral subunit-binding (PSBD)" evidence="3">
    <location>
        <begin position="34"/>
        <end position="71"/>
    </location>
</feature>
<dbReference type="Gene3D" id="3.30.559.10">
    <property type="entry name" value="Chloramphenicol acetyltransferase-like domain"/>
    <property type="match status" value="1"/>
</dbReference>
<feature type="compositionally biased region" description="Low complexity" evidence="2">
    <location>
        <begin position="22"/>
        <end position="33"/>
    </location>
</feature>
<dbReference type="Pfam" id="PF02817">
    <property type="entry name" value="E3_binding"/>
    <property type="match status" value="1"/>
</dbReference>
<name>A0A0R3WZ03_HYDTA</name>
<dbReference type="PANTHER" id="PTHR23151:SF90">
    <property type="entry name" value="DIHYDROLIPOYLLYSINE-RESIDUE ACETYLTRANSFERASE COMPONENT OF PYRUVATE DEHYDROGENASE COMPLEX, MITOCHONDRIAL-RELATED"/>
    <property type="match status" value="1"/>
</dbReference>
<dbReference type="InterPro" id="IPR004167">
    <property type="entry name" value="PSBD"/>
</dbReference>
<organism evidence="4">
    <name type="scientific">Hydatigena taeniaeformis</name>
    <name type="common">Feline tapeworm</name>
    <name type="synonym">Taenia taeniaeformis</name>
    <dbReference type="NCBI Taxonomy" id="6205"/>
    <lineage>
        <taxon>Eukaryota</taxon>
        <taxon>Metazoa</taxon>
        <taxon>Spiralia</taxon>
        <taxon>Lophotrochozoa</taxon>
        <taxon>Platyhelminthes</taxon>
        <taxon>Cestoda</taxon>
        <taxon>Eucestoda</taxon>
        <taxon>Cyclophyllidea</taxon>
        <taxon>Taeniidae</taxon>
        <taxon>Hydatigera</taxon>
    </lineage>
</organism>
<dbReference type="GO" id="GO:0045254">
    <property type="term" value="C:pyruvate dehydrogenase complex"/>
    <property type="evidence" value="ECO:0007669"/>
    <property type="project" value="InterPro"/>
</dbReference>
<sequence>LGGGGDGGGAVPQIESSPPPASTSTPAPASKKPPIGPAVRLLLSSYGISSDQITGTGPNGIVLKEDVMAYVKSKGLQKIPQEASKIPSKGAVTGSATAPSRVSVVSTSSYVDIPVSEMSEFSAKRLIESKTTIPHAYTRITFSADRLFALQKAINRAQLVDFKISINDLILKACAYALRVGLYRLFRHRSRCLNCPVPSVVCEWCYLSYFSCSLLSLTFTASILCCKSILATHFDFLHGKARTLK</sequence>
<proteinExistence type="inferred from homology"/>
<dbReference type="AlphaFoldDB" id="A0A0R3WZ03"/>
<evidence type="ECO:0000256" key="1">
    <source>
        <dbReference type="ARBA" id="ARBA00007317"/>
    </source>
</evidence>
<dbReference type="InterPro" id="IPR023213">
    <property type="entry name" value="CAT-like_dom_sf"/>
</dbReference>
<dbReference type="Gene3D" id="4.10.320.10">
    <property type="entry name" value="E3-binding domain"/>
    <property type="match status" value="1"/>
</dbReference>
<dbReference type="PANTHER" id="PTHR23151">
    <property type="entry name" value="DIHYDROLIPOAMIDE ACETYL/SUCCINYL-TRANSFERASE-RELATED"/>
    <property type="match status" value="1"/>
</dbReference>
<protein>
    <submittedName>
        <fullName evidence="4">Peripheral subunit-binding (PSBD) domain-containing protein</fullName>
    </submittedName>
</protein>
<feature type="compositionally biased region" description="Gly residues" evidence="2">
    <location>
        <begin position="1"/>
        <end position="10"/>
    </location>
</feature>
<evidence type="ECO:0000256" key="2">
    <source>
        <dbReference type="SAM" id="MobiDB-lite"/>
    </source>
</evidence>
<dbReference type="STRING" id="6205.A0A0R3WZ03"/>
<comment type="similarity">
    <text evidence="1">Belongs to the 2-oxoacid dehydrogenase family.</text>
</comment>
<accession>A0A0R3WZ03</accession>
<dbReference type="WBParaSite" id="TTAC_0000599301-mRNA-1">
    <property type="protein sequence ID" value="TTAC_0000599301-mRNA-1"/>
    <property type="gene ID" value="TTAC_0000599301"/>
</dbReference>
<evidence type="ECO:0000259" key="3">
    <source>
        <dbReference type="PROSITE" id="PS51826"/>
    </source>
</evidence>
<dbReference type="Pfam" id="PF00198">
    <property type="entry name" value="2-oxoacid_dh"/>
    <property type="match status" value="1"/>
</dbReference>
<feature type="region of interest" description="Disordered" evidence="2">
    <location>
        <begin position="1"/>
        <end position="34"/>
    </location>
</feature>
<dbReference type="GO" id="GO:0016746">
    <property type="term" value="F:acyltransferase activity"/>
    <property type="evidence" value="ECO:0007669"/>
    <property type="project" value="InterPro"/>
</dbReference>
<reference evidence="4" key="1">
    <citation type="submission" date="2017-02" db="UniProtKB">
        <authorList>
            <consortium name="WormBaseParasite"/>
        </authorList>
    </citation>
    <scope>IDENTIFICATION</scope>
</reference>
<dbReference type="GO" id="GO:0006086">
    <property type="term" value="P:pyruvate decarboxylation to acetyl-CoA"/>
    <property type="evidence" value="ECO:0007669"/>
    <property type="project" value="InterPro"/>
</dbReference>